<reference evidence="1 2" key="1">
    <citation type="submission" date="2017-11" db="EMBL/GenBank/DDBJ databases">
        <title>Evolution of Phototrophy in the Chloroflexi Phylum Driven by Horizontal Gene Transfer.</title>
        <authorList>
            <person name="Ward L.M."/>
            <person name="Hemp J."/>
            <person name="Shih P.M."/>
            <person name="Mcglynn S.E."/>
            <person name="Fischer W."/>
        </authorList>
    </citation>
    <scope>NUCLEOTIDE SEQUENCE [LARGE SCALE GENOMIC DNA]</scope>
    <source>
        <strain evidence="1">CP2_2F</strain>
    </source>
</reference>
<protein>
    <submittedName>
        <fullName evidence="1">Uncharacterized protein</fullName>
    </submittedName>
</protein>
<comment type="caution">
    <text evidence="1">The sequence shown here is derived from an EMBL/GenBank/DDBJ whole genome shotgun (WGS) entry which is preliminary data.</text>
</comment>
<name>A0A2M8P1L7_9CHLR</name>
<dbReference type="EMBL" id="PGTK01000003">
    <property type="protein sequence ID" value="PJF31447.1"/>
    <property type="molecule type" value="Genomic_DNA"/>
</dbReference>
<organism evidence="1 2">
    <name type="scientific">Candidatus Thermofonsia Clade 1 bacterium</name>
    <dbReference type="NCBI Taxonomy" id="2364210"/>
    <lineage>
        <taxon>Bacteria</taxon>
        <taxon>Bacillati</taxon>
        <taxon>Chloroflexota</taxon>
        <taxon>Candidatus Thermofontia</taxon>
        <taxon>Candidatus Thermofonsia Clade 1</taxon>
    </lineage>
</organism>
<dbReference type="AlphaFoldDB" id="A0A2M8P1L7"/>
<dbReference type="Proteomes" id="UP000228921">
    <property type="component" value="Unassembled WGS sequence"/>
</dbReference>
<gene>
    <name evidence="1" type="ORF">CUN51_03720</name>
</gene>
<proteinExistence type="predicted"/>
<evidence type="ECO:0000313" key="1">
    <source>
        <dbReference type="EMBL" id="PJF31447.1"/>
    </source>
</evidence>
<sequence length="255" mass="28370">MLHHLHTIYHPISTQEAHARLQERATYPVYGYGAYLPRLPYSVRRELEAIVDLSALAPSHWQLNEHRLEVGSAITAARARSISSDVAAVIDAELPRTLQNTITLGDLLMECPQDSLILAMLQGIGARVITAEHDENAAIDMPRWCTLSLEERRRLAILGVIASDYAANWRFAPYKVSRTPSDAPIVGAVGFAFHGEPDPGAFSILVGVLEHPVRYYEGIRSTRHDYKGSAEYRTAMARVAHEESIRRARELAHSG</sequence>
<accession>A0A2M8P1L7</accession>
<evidence type="ECO:0000313" key="2">
    <source>
        <dbReference type="Proteomes" id="UP000228921"/>
    </source>
</evidence>